<reference evidence="2 3" key="1">
    <citation type="submission" date="2011-04" db="EMBL/GenBank/DDBJ databases">
        <title>The Genome Sequence of Dysgonomonas mossii DSM 22836.</title>
        <authorList>
            <consortium name="The Broad Institute Genome Sequencing Platform"/>
            <person name="Earl A."/>
            <person name="Ward D."/>
            <person name="Feldgarden M."/>
            <person name="Gevers D."/>
            <person name="Pudlo N."/>
            <person name="Martens E."/>
            <person name="Allen-Vercoe E."/>
            <person name="Young S.K."/>
            <person name="Zeng Q."/>
            <person name="Gargeya S."/>
            <person name="Fitzgerald M."/>
            <person name="Haas B."/>
            <person name="Abouelleil A."/>
            <person name="Alvarado L."/>
            <person name="Arachchi H.M."/>
            <person name="Berlin A."/>
            <person name="Brown A."/>
            <person name="Chapman S.B."/>
            <person name="Chen Z."/>
            <person name="Dunbar C."/>
            <person name="Freedman E."/>
            <person name="Gearin G."/>
            <person name="Gellesch M."/>
            <person name="Goldberg J."/>
            <person name="Griggs A."/>
            <person name="Gujja S."/>
            <person name="Heiman D."/>
            <person name="Howarth C."/>
            <person name="Larson L."/>
            <person name="Lui A."/>
            <person name="MacDonald P.J.P."/>
            <person name="Mehta T."/>
            <person name="Montmayeur A."/>
            <person name="Murphy C."/>
            <person name="Neiman D."/>
            <person name="Pearson M."/>
            <person name="Priest M."/>
            <person name="Roberts A."/>
            <person name="Saif S."/>
            <person name="Shea T."/>
            <person name="Shenoy N."/>
            <person name="Sisk P."/>
            <person name="Stolte C."/>
            <person name="Sykes S."/>
            <person name="Yandava C."/>
            <person name="Wortman J."/>
            <person name="Nusbaum C."/>
            <person name="Birren B."/>
        </authorList>
    </citation>
    <scope>NUCLEOTIDE SEQUENCE [LARGE SCALE GENOMIC DNA]</scope>
    <source>
        <strain evidence="2 3">DSM 22836</strain>
    </source>
</reference>
<dbReference type="GeneID" id="78082218"/>
<dbReference type="InterPro" id="IPR028973">
    <property type="entry name" value="PhnB-like"/>
</dbReference>
<protein>
    <recommendedName>
        <fullName evidence="1">PhnB-like domain-containing protein</fullName>
    </recommendedName>
</protein>
<dbReference type="SUPFAM" id="SSF54593">
    <property type="entry name" value="Glyoxalase/Bleomycin resistance protein/Dihydroxybiphenyl dioxygenase"/>
    <property type="match status" value="1"/>
</dbReference>
<dbReference type="PANTHER" id="PTHR33990:SF1">
    <property type="entry name" value="PROTEIN YJDN"/>
    <property type="match status" value="1"/>
</dbReference>
<dbReference type="STRING" id="742767.HMPREF9456_01566"/>
<evidence type="ECO:0000313" key="3">
    <source>
        <dbReference type="Proteomes" id="UP000006420"/>
    </source>
</evidence>
<dbReference type="AlphaFoldDB" id="F8X121"/>
<dbReference type="CDD" id="cd06588">
    <property type="entry name" value="PhnB_like"/>
    <property type="match status" value="1"/>
</dbReference>
<dbReference type="OrthoDB" id="9795306at2"/>
<evidence type="ECO:0000259" key="1">
    <source>
        <dbReference type="Pfam" id="PF06983"/>
    </source>
</evidence>
<organism evidence="2 3">
    <name type="scientific">Dysgonomonas mossii DSM 22836</name>
    <dbReference type="NCBI Taxonomy" id="742767"/>
    <lineage>
        <taxon>Bacteria</taxon>
        <taxon>Pseudomonadati</taxon>
        <taxon>Bacteroidota</taxon>
        <taxon>Bacteroidia</taxon>
        <taxon>Bacteroidales</taxon>
        <taxon>Dysgonomonadaceae</taxon>
        <taxon>Dysgonomonas</taxon>
    </lineage>
</organism>
<evidence type="ECO:0000313" key="2">
    <source>
        <dbReference type="EMBL" id="EGK03499.1"/>
    </source>
</evidence>
<proteinExistence type="predicted"/>
<accession>F8X121</accession>
<sequence length="135" mass="15419">MKNLTPYLIIYNNCEEALLFYKGCFGGEISFMQRYAEASKYNVSEQFKDKIAHAEFIAEGIKFYASDGFEGQEVTVGDNIAMTISFDNEQEQKTVFDKLKVGGSVTMDFTETSTDSMLVTLIDKYGIHWYLNHDK</sequence>
<dbReference type="HOGENOM" id="CLU_046006_17_2_10"/>
<dbReference type="Gene3D" id="3.10.180.10">
    <property type="entry name" value="2,3-Dihydroxybiphenyl 1,2-Dioxygenase, domain 1"/>
    <property type="match status" value="1"/>
</dbReference>
<gene>
    <name evidence="2" type="ORF">HMPREF9456_01566</name>
</gene>
<dbReference type="eggNOG" id="COG2764">
    <property type="taxonomic scope" value="Bacteria"/>
</dbReference>
<name>F8X121_9BACT</name>
<comment type="caution">
    <text evidence="2">The sequence shown here is derived from an EMBL/GenBank/DDBJ whole genome shotgun (WGS) entry which is preliminary data.</text>
</comment>
<dbReference type="InterPro" id="IPR029068">
    <property type="entry name" value="Glyas_Bleomycin-R_OHBP_Dase"/>
</dbReference>
<dbReference type="RefSeq" id="WP_006842937.1">
    <property type="nucleotide sequence ID" value="NZ_AQWJ01000003.1"/>
</dbReference>
<dbReference type="Pfam" id="PF06983">
    <property type="entry name" value="3-dmu-9_3-mt"/>
    <property type="match status" value="1"/>
</dbReference>
<keyword evidence="3" id="KW-1185">Reference proteome</keyword>
<dbReference type="PANTHER" id="PTHR33990">
    <property type="entry name" value="PROTEIN YJDN-RELATED"/>
    <property type="match status" value="1"/>
</dbReference>
<dbReference type="Proteomes" id="UP000006420">
    <property type="component" value="Unassembled WGS sequence"/>
</dbReference>
<feature type="domain" description="PhnB-like" evidence="1">
    <location>
        <begin position="3"/>
        <end position="130"/>
    </location>
</feature>
<dbReference type="EMBL" id="ADLW01000006">
    <property type="protein sequence ID" value="EGK03499.1"/>
    <property type="molecule type" value="Genomic_DNA"/>
</dbReference>